<comment type="cofactor">
    <cofactor evidence="1">
        <name>Mg(2+)</name>
        <dbReference type="ChEBI" id="CHEBI:18420"/>
    </cofactor>
</comment>
<evidence type="ECO:0000256" key="1">
    <source>
        <dbReference type="ARBA" id="ARBA00001946"/>
    </source>
</evidence>
<dbReference type="GO" id="GO:0003677">
    <property type="term" value="F:DNA binding"/>
    <property type="evidence" value="ECO:0007669"/>
    <property type="project" value="InterPro"/>
</dbReference>
<accession>A0A139A5G3</accession>
<evidence type="ECO:0000256" key="6">
    <source>
        <dbReference type="ARBA" id="ARBA00022759"/>
    </source>
</evidence>
<gene>
    <name evidence="16" type="ORF">M427DRAFT_60032</name>
</gene>
<dbReference type="GO" id="GO:0008821">
    <property type="term" value="F:crossover junction DNA endonuclease activity"/>
    <property type="evidence" value="ECO:0007669"/>
    <property type="project" value="TreeGrafter"/>
</dbReference>
<dbReference type="EMBL" id="KQ965794">
    <property type="protein sequence ID" value="KXS11888.1"/>
    <property type="molecule type" value="Genomic_DNA"/>
</dbReference>
<dbReference type="OrthoDB" id="343092at2759"/>
<dbReference type="GO" id="GO:0048476">
    <property type="term" value="C:Holliday junction resolvase complex"/>
    <property type="evidence" value="ECO:0007669"/>
    <property type="project" value="InterPro"/>
</dbReference>
<evidence type="ECO:0000313" key="16">
    <source>
        <dbReference type="EMBL" id="KXS11888.1"/>
    </source>
</evidence>
<dbReference type="Pfam" id="PF21292">
    <property type="entry name" value="EME1-MUS81_C"/>
    <property type="match status" value="1"/>
</dbReference>
<dbReference type="GO" id="GO:0000712">
    <property type="term" value="P:resolution of meiotic recombination intermediates"/>
    <property type="evidence" value="ECO:0007669"/>
    <property type="project" value="TreeGrafter"/>
</dbReference>
<reference evidence="16 17" key="1">
    <citation type="journal article" date="2015" name="Genome Biol. Evol.">
        <title>Phylogenomic analyses indicate that early fungi evolved digesting cell walls of algal ancestors of land plants.</title>
        <authorList>
            <person name="Chang Y."/>
            <person name="Wang S."/>
            <person name="Sekimoto S."/>
            <person name="Aerts A.L."/>
            <person name="Choi C."/>
            <person name="Clum A."/>
            <person name="LaButti K.M."/>
            <person name="Lindquist E.A."/>
            <person name="Yee Ngan C."/>
            <person name="Ohm R.A."/>
            <person name="Salamov A.A."/>
            <person name="Grigoriev I.V."/>
            <person name="Spatafora J.W."/>
            <person name="Berbee M.L."/>
        </authorList>
    </citation>
    <scope>NUCLEOTIDE SEQUENCE [LARGE SCALE GENOMIC DNA]</scope>
    <source>
        <strain evidence="16 17">JEL478</strain>
    </source>
</reference>
<feature type="compositionally biased region" description="Basic and acidic residues" evidence="14">
    <location>
        <begin position="208"/>
        <end position="280"/>
    </location>
</feature>
<evidence type="ECO:0000256" key="8">
    <source>
        <dbReference type="ARBA" id="ARBA00022801"/>
    </source>
</evidence>
<keyword evidence="7" id="KW-0227">DNA damage</keyword>
<comment type="similarity">
    <text evidence="3">Belongs to the EME1/MMS4 family.</text>
</comment>
<evidence type="ECO:0000256" key="10">
    <source>
        <dbReference type="ARBA" id="ARBA00023172"/>
    </source>
</evidence>
<keyword evidence="13" id="KW-0469">Meiosis</keyword>
<sequence length="600" mass="67546">MSVEDVLAICPHMADRRIHIIRDLSITNSVEETVNRILDGTFDSESNMNEAHGVRSPKSVLVLSGSGAEAGLRRRSNSPPMDLDGSLNDRVDPPFTRHGTSRRPSNPSPDPPPVRSPSCKHAPLKLLDLSDDEEPSKENSKPLHANGASRYRPKNSIRIPGNISSESEESSSESASAAPGGQFRKGGGDKDSFSDDALPVPKKKRTKRSQEDIEAAKRAKEEARRGREMEREEKRRKKEEEKEQKKMERELKQRKKLEEKAVQEEEKRIEKQQREANRLRSKSDGMAEMIVDVDLTIVNDATFGVSLLAELKKLGVLAVNAVQLPVPNTVRWTRRSTVKYDVETEKFNPVPEYEEVQSQIIVLLDAFEFAAAASSDHDLQNHINQVCRAFPDHQVTYVIVGLRDYYKKHKSLINVEYRNRVLGPDETVVAPKKGKNKGHDISKLPDQATVERQLLYMQMVLGCKVIECHDAELLIEWMHSFTQEVGIKPYAAWKENLFDFDHNSIRSGSGNADTWLKILMGMHRLTETHARAIAEVYPTMQQLMDAYSRCGANVAKASKLLAEIQVNNGTLTEPSWRKIGPALSSRMYSFFAACDPFEAL</sequence>
<evidence type="ECO:0000256" key="13">
    <source>
        <dbReference type="ARBA" id="ARBA00023254"/>
    </source>
</evidence>
<keyword evidence="17" id="KW-1185">Reference proteome</keyword>
<evidence type="ECO:0000256" key="12">
    <source>
        <dbReference type="ARBA" id="ARBA00023242"/>
    </source>
</evidence>
<evidence type="ECO:0000256" key="4">
    <source>
        <dbReference type="ARBA" id="ARBA00022722"/>
    </source>
</evidence>
<keyword evidence="8" id="KW-0378">Hydrolase</keyword>
<dbReference type="Pfam" id="PF02732">
    <property type="entry name" value="ERCC4"/>
    <property type="match status" value="1"/>
</dbReference>
<dbReference type="PANTHER" id="PTHR21077:SF5">
    <property type="entry name" value="CROSSOVER JUNCTION ENDONUCLEASE MMS4"/>
    <property type="match status" value="1"/>
</dbReference>
<dbReference type="Proteomes" id="UP000070544">
    <property type="component" value="Unassembled WGS sequence"/>
</dbReference>
<feature type="compositionally biased region" description="Pro residues" evidence="14">
    <location>
        <begin position="106"/>
        <end position="115"/>
    </location>
</feature>
<organism evidence="16 17">
    <name type="scientific">Gonapodya prolifera (strain JEL478)</name>
    <name type="common">Monoblepharis prolifera</name>
    <dbReference type="NCBI Taxonomy" id="1344416"/>
    <lineage>
        <taxon>Eukaryota</taxon>
        <taxon>Fungi</taxon>
        <taxon>Fungi incertae sedis</taxon>
        <taxon>Chytridiomycota</taxon>
        <taxon>Chytridiomycota incertae sedis</taxon>
        <taxon>Monoblepharidomycetes</taxon>
        <taxon>Monoblepharidales</taxon>
        <taxon>Gonapodyaceae</taxon>
        <taxon>Gonapodya</taxon>
    </lineage>
</organism>
<keyword evidence="5" id="KW-0479">Metal-binding</keyword>
<evidence type="ECO:0000256" key="11">
    <source>
        <dbReference type="ARBA" id="ARBA00023204"/>
    </source>
</evidence>
<dbReference type="GO" id="GO:0005634">
    <property type="term" value="C:nucleus"/>
    <property type="evidence" value="ECO:0007669"/>
    <property type="project" value="UniProtKB-SubCell"/>
</dbReference>
<dbReference type="InterPro" id="IPR033310">
    <property type="entry name" value="Mms4/EME1/EME2"/>
</dbReference>
<evidence type="ECO:0000313" key="17">
    <source>
        <dbReference type="Proteomes" id="UP000070544"/>
    </source>
</evidence>
<evidence type="ECO:0000256" key="3">
    <source>
        <dbReference type="ARBA" id="ARBA00005313"/>
    </source>
</evidence>
<dbReference type="OMA" id="FCVESDW"/>
<dbReference type="GO" id="GO:0006302">
    <property type="term" value="P:double-strand break repair"/>
    <property type="evidence" value="ECO:0007669"/>
    <property type="project" value="TreeGrafter"/>
</dbReference>
<dbReference type="InterPro" id="IPR006166">
    <property type="entry name" value="ERCC4_domain"/>
</dbReference>
<evidence type="ECO:0000256" key="2">
    <source>
        <dbReference type="ARBA" id="ARBA00004123"/>
    </source>
</evidence>
<evidence type="ECO:0000259" key="15">
    <source>
        <dbReference type="Pfam" id="PF02732"/>
    </source>
</evidence>
<evidence type="ECO:0000256" key="9">
    <source>
        <dbReference type="ARBA" id="ARBA00022842"/>
    </source>
</evidence>
<dbReference type="Gene3D" id="1.10.8.10">
    <property type="entry name" value="DNA helicase RuvA subunit, C-terminal domain"/>
    <property type="match status" value="1"/>
</dbReference>
<dbReference type="AlphaFoldDB" id="A0A139A5G3"/>
<proteinExistence type="inferred from homology"/>
<dbReference type="GO" id="GO:0031297">
    <property type="term" value="P:replication fork processing"/>
    <property type="evidence" value="ECO:0007669"/>
    <property type="project" value="TreeGrafter"/>
</dbReference>
<dbReference type="CDD" id="cd14376">
    <property type="entry name" value="CUE_AUP1_AMFR_like"/>
    <property type="match status" value="1"/>
</dbReference>
<keyword evidence="12" id="KW-0539">Nucleus</keyword>
<evidence type="ECO:0000256" key="7">
    <source>
        <dbReference type="ARBA" id="ARBA00022763"/>
    </source>
</evidence>
<protein>
    <recommendedName>
        <fullName evidence="15">ERCC4 domain-containing protein</fullName>
    </recommendedName>
</protein>
<comment type="subcellular location">
    <subcellularLocation>
        <location evidence="2">Nucleus</location>
    </subcellularLocation>
</comment>
<feature type="region of interest" description="Disordered" evidence="14">
    <location>
        <begin position="68"/>
        <end position="280"/>
    </location>
</feature>
<keyword evidence="4" id="KW-0540">Nuclease</keyword>
<dbReference type="InterPro" id="IPR042530">
    <property type="entry name" value="EME1/EME2_C"/>
</dbReference>
<keyword evidence="11" id="KW-0234">DNA repair</keyword>
<dbReference type="GO" id="GO:0046872">
    <property type="term" value="F:metal ion binding"/>
    <property type="evidence" value="ECO:0007669"/>
    <property type="project" value="UniProtKB-KW"/>
</dbReference>
<evidence type="ECO:0000256" key="5">
    <source>
        <dbReference type="ARBA" id="ARBA00022723"/>
    </source>
</evidence>
<keyword evidence="9" id="KW-0460">Magnesium</keyword>
<name>A0A139A5G3_GONPJ</name>
<feature type="domain" description="ERCC4" evidence="15">
    <location>
        <begin position="308"/>
        <end position="481"/>
    </location>
</feature>
<dbReference type="Gene3D" id="3.40.50.10130">
    <property type="match status" value="1"/>
</dbReference>
<dbReference type="PANTHER" id="PTHR21077">
    <property type="entry name" value="EME1 PROTEIN"/>
    <property type="match status" value="1"/>
</dbReference>
<dbReference type="Gene3D" id="1.10.150.670">
    <property type="entry name" value="Crossover junction endonuclease EME1, DNA-binding domain"/>
    <property type="match status" value="1"/>
</dbReference>
<keyword evidence="6" id="KW-0255">Endonuclease</keyword>
<dbReference type="GO" id="GO:0031573">
    <property type="term" value="P:mitotic intra-S DNA damage checkpoint signaling"/>
    <property type="evidence" value="ECO:0007669"/>
    <property type="project" value="TreeGrafter"/>
</dbReference>
<keyword evidence="10" id="KW-0233">DNA recombination</keyword>
<dbReference type="STRING" id="1344416.A0A139A5G3"/>
<evidence type="ECO:0000256" key="14">
    <source>
        <dbReference type="SAM" id="MobiDB-lite"/>
    </source>
</evidence>